<evidence type="ECO:0000256" key="2">
    <source>
        <dbReference type="ARBA" id="ARBA00022827"/>
    </source>
</evidence>
<dbReference type="EMBL" id="CP028475">
    <property type="protein sequence ID" value="AVW93169.1"/>
    <property type="molecule type" value="Genomic_DNA"/>
</dbReference>
<dbReference type="InterPro" id="IPR016169">
    <property type="entry name" value="FAD-bd_PCMH_sub2"/>
</dbReference>
<dbReference type="Pfam" id="PF01565">
    <property type="entry name" value="FAD_binding_4"/>
    <property type="match status" value="1"/>
</dbReference>
<feature type="domain" description="FAD-binding PCMH-type" evidence="3">
    <location>
        <begin position="2"/>
        <end position="178"/>
    </location>
</feature>
<accession>A0A2R4M7Y4</accession>
<proteinExistence type="predicted"/>
<dbReference type="AlphaFoldDB" id="A0A2R4M7Y4"/>
<dbReference type="Gene3D" id="3.30.465.10">
    <property type="match status" value="1"/>
</dbReference>
<evidence type="ECO:0000313" key="5">
    <source>
        <dbReference type="Proteomes" id="UP000241447"/>
    </source>
</evidence>
<dbReference type="KEGG" id="cbak:DA792_20495"/>
<dbReference type="PANTHER" id="PTHR11748:SF103">
    <property type="entry name" value="GLYCOLATE OXIDASE SUBUNIT GLCE"/>
    <property type="match status" value="1"/>
</dbReference>
<dbReference type="InterPro" id="IPR036318">
    <property type="entry name" value="FAD-bd_PCMH-like_sf"/>
</dbReference>
<organism evidence="4 5">
    <name type="scientific">Celeribacter baekdonensis</name>
    <dbReference type="NCBI Taxonomy" id="875171"/>
    <lineage>
        <taxon>Bacteria</taxon>
        <taxon>Pseudomonadati</taxon>
        <taxon>Pseudomonadota</taxon>
        <taxon>Alphaproteobacteria</taxon>
        <taxon>Rhodobacterales</taxon>
        <taxon>Roseobacteraceae</taxon>
        <taxon>Celeribacter</taxon>
    </lineage>
</organism>
<dbReference type="GO" id="GO:0003824">
    <property type="term" value="F:catalytic activity"/>
    <property type="evidence" value="ECO:0007669"/>
    <property type="project" value="InterPro"/>
</dbReference>
<dbReference type="InterPro" id="IPR016166">
    <property type="entry name" value="FAD-bd_PCMH"/>
</dbReference>
<dbReference type="PANTHER" id="PTHR11748">
    <property type="entry name" value="D-LACTATE DEHYDROGENASE"/>
    <property type="match status" value="1"/>
</dbReference>
<dbReference type="GO" id="GO:0071949">
    <property type="term" value="F:FAD binding"/>
    <property type="evidence" value="ECO:0007669"/>
    <property type="project" value="InterPro"/>
</dbReference>
<dbReference type="PROSITE" id="PS51387">
    <property type="entry name" value="FAD_PCMH"/>
    <property type="match status" value="1"/>
</dbReference>
<evidence type="ECO:0000256" key="1">
    <source>
        <dbReference type="ARBA" id="ARBA00022630"/>
    </source>
</evidence>
<evidence type="ECO:0000313" key="4">
    <source>
        <dbReference type="EMBL" id="AVW93169.1"/>
    </source>
</evidence>
<dbReference type="InterPro" id="IPR016164">
    <property type="entry name" value="FAD-linked_Oxase-like_C"/>
</dbReference>
<dbReference type="OrthoDB" id="9811557at2"/>
<sequence length="379" mass="40112">MSILTTAQDISCDSEAQLADVIRTGGPFVVAGGGTSRIGLAEGDRLRWTGTQFDYDPGALTLVVSAGMSVDAVSVRLAEEHQRVAFEPSDLGPLLGREGARSIGGMVASNASGPRRVAVGACRDACLGVRFVDGRGEIVKNGGRVMKNVTGLDLVKLMAGSQGTLGVLTEVSLKTQPIPETTATLIFEGQTEAEAVNTMSRALGTPFDITGAAHLRQAADGTPARTLLRLEGIEGAVRYRVEALQTRLSDLGEAAVEWEAAQSEATWGAIRDVTRFVGVPGDVWRLSVTPSTAPALVAAIAPLDVIYDWGGGRLWLLTFAGTDVRAKMGQGHASLVRASDETKRRLGVFPPENTIVARLSQGLRQTFDPEQKFNPRMMG</sequence>
<reference evidence="4 5" key="1">
    <citation type="submission" date="2018-03" db="EMBL/GenBank/DDBJ databases">
        <title>The Complete Genome of Celeribacter baekdonensis strain LH4, a Thiosulfate-Oxidizing Alphaproteobacterium Isolated from Gulf of Mexico Continental Slope Sediments.</title>
        <authorList>
            <person name="Flood B.E."/>
            <person name="Bailey J.V."/>
            <person name="Leprich D."/>
        </authorList>
    </citation>
    <scope>NUCLEOTIDE SEQUENCE [LARGE SCALE GENOMIC DNA]</scope>
    <source>
        <strain evidence="4 5">LH4</strain>
    </source>
</reference>
<dbReference type="SUPFAM" id="SSF56176">
    <property type="entry name" value="FAD-binding/transporter-associated domain-like"/>
    <property type="match status" value="1"/>
</dbReference>
<keyword evidence="2" id="KW-0274">FAD</keyword>
<evidence type="ECO:0000259" key="3">
    <source>
        <dbReference type="PROSITE" id="PS51387"/>
    </source>
</evidence>
<dbReference type="RefSeq" id="WP_107722428.1">
    <property type="nucleotide sequence ID" value="NZ_CP028475.1"/>
</dbReference>
<protein>
    <submittedName>
        <fullName evidence="4">2-hydroxy-acid oxidase</fullName>
    </submittedName>
</protein>
<gene>
    <name evidence="4" type="ORF">DA792_20495</name>
</gene>
<dbReference type="SUPFAM" id="SSF55103">
    <property type="entry name" value="FAD-linked oxidases, C-terminal domain"/>
    <property type="match status" value="1"/>
</dbReference>
<keyword evidence="1" id="KW-0285">Flavoprotein</keyword>
<dbReference type="InterPro" id="IPR006094">
    <property type="entry name" value="Oxid_FAD_bind_N"/>
</dbReference>
<name>A0A2R4M7Y4_9RHOB</name>
<dbReference type="Proteomes" id="UP000241447">
    <property type="component" value="Chromosome"/>
</dbReference>